<accession>A0A0C3PF09</accession>
<keyword evidence="1" id="KW-0238">DNA-binding</keyword>
<dbReference type="EMBL" id="KN831963">
    <property type="protein sequence ID" value="KIO06484.1"/>
    <property type="molecule type" value="Genomic_DNA"/>
</dbReference>
<dbReference type="PANTHER" id="PTHR19303">
    <property type="entry name" value="TRANSPOSON"/>
    <property type="match status" value="1"/>
</dbReference>
<reference evidence="5" key="2">
    <citation type="submission" date="2015-01" db="EMBL/GenBank/DDBJ databases">
        <title>Evolutionary Origins and Diversification of the Mycorrhizal Mutualists.</title>
        <authorList>
            <consortium name="DOE Joint Genome Institute"/>
            <consortium name="Mycorrhizal Genomics Consortium"/>
            <person name="Kohler A."/>
            <person name="Kuo A."/>
            <person name="Nagy L.G."/>
            <person name="Floudas D."/>
            <person name="Copeland A."/>
            <person name="Barry K.W."/>
            <person name="Cichocki N."/>
            <person name="Veneault-Fourrey C."/>
            <person name="LaButti K."/>
            <person name="Lindquist E.A."/>
            <person name="Lipzen A."/>
            <person name="Lundell T."/>
            <person name="Morin E."/>
            <person name="Murat C."/>
            <person name="Riley R."/>
            <person name="Ohm R."/>
            <person name="Sun H."/>
            <person name="Tunlid A."/>
            <person name="Henrissat B."/>
            <person name="Grigoriev I.V."/>
            <person name="Hibbett D.S."/>
            <person name="Martin F."/>
        </authorList>
    </citation>
    <scope>NUCLEOTIDE SEQUENCE [LARGE SCALE GENOMIC DNA]</scope>
    <source>
        <strain evidence="5">Marx 270</strain>
    </source>
</reference>
<organism evidence="4 5">
    <name type="scientific">Pisolithus tinctorius Marx 270</name>
    <dbReference type="NCBI Taxonomy" id="870435"/>
    <lineage>
        <taxon>Eukaryota</taxon>
        <taxon>Fungi</taxon>
        <taxon>Dikarya</taxon>
        <taxon>Basidiomycota</taxon>
        <taxon>Agaricomycotina</taxon>
        <taxon>Agaricomycetes</taxon>
        <taxon>Agaricomycetidae</taxon>
        <taxon>Boletales</taxon>
        <taxon>Sclerodermatineae</taxon>
        <taxon>Pisolithaceae</taxon>
        <taxon>Pisolithus</taxon>
    </lineage>
</organism>
<dbReference type="Pfam" id="PF03221">
    <property type="entry name" value="HTH_Tnp_Tc5"/>
    <property type="match status" value="1"/>
</dbReference>
<reference evidence="4 5" key="1">
    <citation type="submission" date="2014-04" db="EMBL/GenBank/DDBJ databases">
        <authorList>
            <consortium name="DOE Joint Genome Institute"/>
            <person name="Kuo A."/>
            <person name="Kohler A."/>
            <person name="Costa M.D."/>
            <person name="Nagy L.G."/>
            <person name="Floudas D."/>
            <person name="Copeland A."/>
            <person name="Barry K.W."/>
            <person name="Cichocki N."/>
            <person name="Veneault-Fourrey C."/>
            <person name="LaButti K."/>
            <person name="Lindquist E.A."/>
            <person name="Lipzen A."/>
            <person name="Lundell T."/>
            <person name="Morin E."/>
            <person name="Murat C."/>
            <person name="Sun H."/>
            <person name="Tunlid A."/>
            <person name="Henrissat B."/>
            <person name="Grigoriev I.V."/>
            <person name="Hibbett D.S."/>
            <person name="Martin F."/>
            <person name="Nordberg H.P."/>
            <person name="Cantor M.N."/>
            <person name="Hua S.X."/>
        </authorList>
    </citation>
    <scope>NUCLEOTIDE SEQUENCE [LARGE SCALE GENOMIC DNA]</scope>
    <source>
        <strain evidence="4 5">Marx 270</strain>
    </source>
</reference>
<gene>
    <name evidence="4" type="ORF">M404DRAFT_484565</name>
</gene>
<feature type="compositionally biased region" description="Basic residues" evidence="2">
    <location>
        <begin position="1"/>
        <end position="14"/>
    </location>
</feature>
<name>A0A0C3PF09_PISTI</name>
<evidence type="ECO:0000256" key="1">
    <source>
        <dbReference type="ARBA" id="ARBA00023125"/>
    </source>
</evidence>
<evidence type="ECO:0000313" key="4">
    <source>
        <dbReference type="EMBL" id="KIO06484.1"/>
    </source>
</evidence>
<feature type="compositionally biased region" description="Polar residues" evidence="2">
    <location>
        <begin position="28"/>
        <end position="42"/>
    </location>
</feature>
<dbReference type="OrthoDB" id="162969at2759"/>
<evidence type="ECO:0000313" key="5">
    <source>
        <dbReference type="Proteomes" id="UP000054217"/>
    </source>
</evidence>
<dbReference type="SUPFAM" id="SSF46689">
    <property type="entry name" value="Homeodomain-like"/>
    <property type="match status" value="1"/>
</dbReference>
<dbReference type="GO" id="GO:0005634">
    <property type="term" value="C:nucleus"/>
    <property type="evidence" value="ECO:0007669"/>
    <property type="project" value="TreeGrafter"/>
</dbReference>
<dbReference type="InterPro" id="IPR050863">
    <property type="entry name" value="CenT-Element_Derived"/>
</dbReference>
<dbReference type="AlphaFoldDB" id="A0A0C3PF09"/>
<dbReference type="GO" id="GO:0003677">
    <property type="term" value="F:DNA binding"/>
    <property type="evidence" value="ECO:0007669"/>
    <property type="project" value="UniProtKB-KW"/>
</dbReference>
<feature type="domain" description="HTH CENPB-type" evidence="3">
    <location>
        <begin position="109"/>
        <end position="182"/>
    </location>
</feature>
<dbReference type="InterPro" id="IPR009057">
    <property type="entry name" value="Homeodomain-like_sf"/>
</dbReference>
<evidence type="ECO:0000259" key="3">
    <source>
        <dbReference type="PROSITE" id="PS51253"/>
    </source>
</evidence>
<proteinExistence type="predicted"/>
<dbReference type="InParanoid" id="A0A0C3PF09"/>
<protein>
    <recommendedName>
        <fullName evidence="3">HTH CENPB-type domain-containing protein</fullName>
    </recommendedName>
</protein>
<dbReference type="HOGENOM" id="CLU_018294_8_0_1"/>
<sequence length="224" mass="25292">MKSGTTRRKPRPKRTPYDRKPGGKSSEDTPVTSAKQQNTGTRENLTLHDWMTVFAYIDEHPSVSQEDVVQHFAALHTGALVFTQPTLSRKLKARTNLEQRIDDHPSALSSKRPRIVTRPDVEKALIIWVRAMGDKGEYVTGTMLREKRKSFEDLLGVPEEERLSSDGWVASFTRTYHLRGRRRHGKATSADLAAAEAEQEPTAKILAKFDPKHHSDFGETSLFA</sequence>
<evidence type="ECO:0000256" key="2">
    <source>
        <dbReference type="SAM" id="MobiDB-lite"/>
    </source>
</evidence>
<dbReference type="PANTHER" id="PTHR19303:SF36">
    <property type="entry name" value="TIGGER TRANSPOSABLE ELEMENT-DERIVED PROTEIN 3"/>
    <property type="match status" value="1"/>
</dbReference>
<dbReference type="InterPro" id="IPR006600">
    <property type="entry name" value="HTH_CenpB_DNA-bd_dom"/>
</dbReference>
<feature type="compositionally biased region" description="Basic and acidic residues" evidence="2">
    <location>
        <begin position="15"/>
        <end position="27"/>
    </location>
</feature>
<keyword evidence="5" id="KW-1185">Reference proteome</keyword>
<dbReference type="PROSITE" id="PS51253">
    <property type="entry name" value="HTH_CENPB"/>
    <property type="match status" value="1"/>
</dbReference>
<dbReference type="Gene3D" id="1.10.10.60">
    <property type="entry name" value="Homeodomain-like"/>
    <property type="match status" value="1"/>
</dbReference>
<dbReference type="Proteomes" id="UP000054217">
    <property type="component" value="Unassembled WGS sequence"/>
</dbReference>
<feature type="region of interest" description="Disordered" evidence="2">
    <location>
        <begin position="1"/>
        <end position="42"/>
    </location>
</feature>